<dbReference type="RefSeq" id="XP_022469804.1">
    <property type="nucleotide sequence ID" value="XM_022623703.1"/>
</dbReference>
<dbReference type="Proteomes" id="UP000176998">
    <property type="component" value="Unassembled WGS sequence"/>
</dbReference>
<gene>
    <name evidence="1" type="ORF">CORC01_12081</name>
</gene>
<accession>A0A1G4AU53</accession>
<name>A0A1G4AU53_9PEZI</name>
<organism evidence="1 2">
    <name type="scientific">Colletotrichum orchidophilum</name>
    <dbReference type="NCBI Taxonomy" id="1209926"/>
    <lineage>
        <taxon>Eukaryota</taxon>
        <taxon>Fungi</taxon>
        <taxon>Dikarya</taxon>
        <taxon>Ascomycota</taxon>
        <taxon>Pezizomycotina</taxon>
        <taxon>Sordariomycetes</taxon>
        <taxon>Hypocreomycetidae</taxon>
        <taxon>Glomerellales</taxon>
        <taxon>Glomerellaceae</taxon>
        <taxon>Colletotrichum</taxon>
    </lineage>
</organism>
<sequence>MLAVTDRCSRQRTPLTSILVLGGQGPRPLMARGAKTVGGQESIPDLIWSVLRMSLDFKPRRTKCSSGRTGGPVDTPLPQLPHGSQFISCDLLVFWSKNLPTSRSVRMARRGIT</sequence>
<evidence type="ECO:0000313" key="1">
    <source>
        <dbReference type="EMBL" id="OHE92635.1"/>
    </source>
</evidence>
<dbReference type="EMBL" id="MJBS01000142">
    <property type="protein sequence ID" value="OHE92635.1"/>
    <property type="molecule type" value="Genomic_DNA"/>
</dbReference>
<evidence type="ECO:0000313" key="2">
    <source>
        <dbReference type="Proteomes" id="UP000176998"/>
    </source>
</evidence>
<dbReference type="AlphaFoldDB" id="A0A1G4AU53"/>
<keyword evidence="2" id="KW-1185">Reference proteome</keyword>
<dbReference type="OrthoDB" id="10541130at2759"/>
<reference evidence="1 2" key="1">
    <citation type="submission" date="2016-09" db="EMBL/GenBank/DDBJ databases">
        <authorList>
            <person name="Capua I."/>
            <person name="De Benedictis P."/>
            <person name="Joannis T."/>
            <person name="Lombin L.H."/>
            <person name="Cattoli G."/>
        </authorList>
    </citation>
    <scope>NUCLEOTIDE SEQUENCE [LARGE SCALE GENOMIC DNA]</scope>
    <source>
        <strain evidence="1 2">IMI 309357</strain>
    </source>
</reference>
<protein>
    <submittedName>
        <fullName evidence="1">Uncharacterized protein</fullName>
    </submittedName>
</protein>
<comment type="caution">
    <text evidence="1">The sequence shown here is derived from an EMBL/GenBank/DDBJ whole genome shotgun (WGS) entry which is preliminary data.</text>
</comment>
<proteinExistence type="predicted"/>
<dbReference type="GeneID" id="34565213"/>